<protein>
    <submittedName>
        <fullName evidence="1">Uncharacterized protein</fullName>
    </submittedName>
</protein>
<evidence type="ECO:0000313" key="2">
    <source>
        <dbReference type="Proteomes" id="UP001062846"/>
    </source>
</evidence>
<sequence>MIATENIQTAAMSSEILANAPKRTAVMHALRSPSVVVLPATPNVKDYSFSTRTPVTVDGMLRHLETQPPQSIMLPPQNRGKEFLTTPSVVVDGVSCHHGPHTHLPSMPPSVTFSFGLIPNVRTKGKASVRVADILNRMQAEEPVNSSDESIAQESERSLLFAKAEEDDLGMEPQMSLEEFLKKTGWWSRTSSAFLNEPPVIAADQIPAYKYASQFHVAGTDSHSLSEITS</sequence>
<gene>
    <name evidence="1" type="ORF">RHMOL_Rhmol07G0306600</name>
</gene>
<proteinExistence type="predicted"/>
<keyword evidence="2" id="KW-1185">Reference proteome</keyword>
<organism evidence="1 2">
    <name type="scientific">Rhododendron molle</name>
    <name type="common">Chinese azalea</name>
    <name type="synonym">Azalea mollis</name>
    <dbReference type="NCBI Taxonomy" id="49168"/>
    <lineage>
        <taxon>Eukaryota</taxon>
        <taxon>Viridiplantae</taxon>
        <taxon>Streptophyta</taxon>
        <taxon>Embryophyta</taxon>
        <taxon>Tracheophyta</taxon>
        <taxon>Spermatophyta</taxon>
        <taxon>Magnoliopsida</taxon>
        <taxon>eudicotyledons</taxon>
        <taxon>Gunneridae</taxon>
        <taxon>Pentapetalae</taxon>
        <taxon>asterids</taxon>
        <taxon>Ericales</taxon>
        <taxon>Ericaceae</taxon>
        <taxon>Ericoideae</taxon>
        <taxon>Rhodoreae</taxon>
        <taxon>Rhododendron</taxon>
    </lineage>
</organism>
<dbReference type="Proteomes" id="UP001062846">
    <property type="component" value="Chromosome 7"/>
</dbReference>
<accession>A0ACC0N6B0</accession>
<evidence type="ECO:0000313" key="1">
    <source>
        <dbReference type="EMBL" id="KAI8548857.1"/>
    </source>
</evidence>
<name>A0ACC0N6B0_RHOML</name>
<comment type="caution">
    <text evidence="1">The sequence shown here is derived from an EMBL/GenBank/DDBJ whole genome shotgun (WGS) entry which is preliminary data.</text>
</comment>
<dbReference type="EMBL" id="CM046394">
    <property type="protein sequence ID" value="KAI8548857.1"/>
    <property type="molecule type" value="Genomic_DNA"/>
</dbReference>
<reference evidence="1" key="1">
    <citation type="submission" date="2022-02" db="EMBL/GenBank/DDBJ databases">
        <title>Plant Genome Project.</title>
        <authorList>
            <person name="Zhang R.-G."/>
        </authorList>
    </citation>
    <scope>NUCLEOTIDE SEQUENCE</scope>
    <source>
        <strain evidence="1">AT1</strain>
    </source>
</reference>